<accession>A0A391NJ01</accession>
<protein>
    <submittedName>
        <fullName evidence="1">Uncharacterized protein</fullName>
    </submittedName>
</protein>
<dbReference type="Proteomes" id="UP000265618">
    <property type="component" value="Unassembled WGS sequence"/>
</dbReference>
<name>A0A391NJ01_9EUKA</name>
<comment type="caution">
    <text evidence="1">The sequence shown here is derived from an EMBL/GenBank/DDBJ whole genome shotgun (WGS) entry which is preliminary data.</text>
</comment>
<evidence type="ECO:0000313" key="2">
    <source>
        <dbReference type="Proteomes" id="UP000265618"/>
    </source>
</evidence>
<reference evidence="1 2" key="1">
    <citation type="journal article" date="2018" name="PLoS ONE">
        <title>The draft genome of Kipferlia bialata reveals reductive genome evolution in fornicate parasites.</title>
        <authorList>
            <person name="Tanifuji G."/>
            <person name="Takabayashi S."/>
            <person name="Kume K."/>
            <person name="Takagi M."/>
            <person name="Nakayama T."/>
            <person name="Kamikawa R."/>
            <person name="Inagaki Y."/>
            <person name="Hashimoto T."/>
        </authorList>
    </citation>
    <scope>NUCLEOTIDE SEQUENCE [LARGE SCALE GENOMIC DNA]</scope>
    <source>
        <strain evidence="1">NY0173</strain>
    </source>
</reference>
<dbReference type="AlphaFoldDB" id="A0A391NJ01"/>
<proteinExistence type="predicted"/>
<sequence>MAKWYRQSSWSKVGLRTLPDILLHPVRSMGEVLDTFGPRQLREGRVALSKRRLDERMAVLLDTLAHDASCIAEGRLSSLWTMDHC</sequence>
<organism evidence="1 2">
    <name type="scientific">Kipferlia bialata</name>
    <dbReference type="NCBI Taxonomy" id="797122"/>
    <lineage>
        <taxon>Eukaryota</taxon>
        <taxon>Metamonada</taxon>
        <taxon>Carpediemonas-like organisms</taxon>
        <taxon>Kipferlia</taxon>
    </lineage>
</organism>
<evidence type="ECO:0000313" key="1">
    <source>
        <dbReference type="EMBL" id="GCA62005.1"/>
    </source>
</evidence>
<dbReference type="EMBL" id="BDIP01000062">
    <property type="protein sequence ID" value="GCA62005.1"/>
    <property type="molecule type" value="Genomic_DNA"/>
</dbReference>
<keyword evidence="2" id="KW-1185">Reference proteome</keyword>
<gene>
    <name evidence="1" type="ORF">KIPB_000537</name>
</gene>